<comment type="subcellular location">
    <subcellularLocation>
        <location evidence="1">Secreted</location>
        <location evidence="1">Cell wall</location>
    </subcellularLocation>
</comment>
<dbReference type="GO" id="GO:0004650">
    <property type="term" value="F:polygalacturonase activity"/>
    <property type="evidence" value="ECO:0007669"/>
    <property type="project" value="InterPro"/>
</dbReference>
<evidence type="ECO:0000256" key="8">
    <source>
        <dbReference type="PROSITE-ProRule" id="PRU10052"/>
    </source>
</evidence>
<comment type="caution">
    <text evidence="11">The sequence shown here is derived from an EMBL/GenBank/DDBJ whole genome shotgun (WGS) entry which is preliminary data.</text>
</comment>
<evidence type="ECO:0000256" key="3">
    <source>
        <dbReference type="ARBA" id="ARBA00022512"/>
    </source>
</evidence>
<feature type="chain" id="PRO_5012012893" evidence="10">
    <location>
        <begin position="23"/>
        <end position="393"/>
    </location>
</feature>
<reference evidence="11 12" key="1">
    <citation type="journal article" date="2017" name="Mol. Plant">
        <title>The Genome of Medicinal Plant Macleaya cordata Provides New Insights into Benzylisoquinoline Alkaloids Metabolism.</title>
        <authorList>
            <person name="Liu X."/>
            <person name="Liu Y."/>
            <person name="Huang P."/>
            <person name="Ma Y."/>
            <person name="Qing Z."/>
            <person name="Tang Q."/>
            <person name="Cao H."/>
            <person name="Cheng P."/>
            <person name="Zheng Y."/>
            <person name="Yuan Z."/>
            <person name="Zhou Y."/>
            <person name="Liu J."/>
            <person name="Tang Z."/>
            <person name="Zhuo Y."/>
            <person name="Zhang Y."/>
            <person name="Yu L."/>
            <person name="Huang J."/>
            <person name="Yang P."/>
            <person name="Peng Q."/>
            <person name="Zhang J."/>
            <person name="Jiang W."/>
            <person name="Zhang Z."/>
            <person name="Lin K."/>
            <person name="Ro D.K."/>
            <person name="Chen X."/>
            <person name="Xiong X."/>
            <person name="Shang Y."/>
            <person name="Huang S."/>
            <person name="Zeng J."/>
        </authorList>
    </citation>
    <scope>NUCLEOTIDE SEQUENCE [LARGE SCALE GENOMIC DNA]</scope>
    <source>
        <strain evidence="12">cv. BLH2017</strain>
        <tissue evidence="11">Root</tissue>
    </source>
</reference>
<keyword evidence="7" id="KW-0961">Cell wall biogenesis/degradation</keyword>
<dbReference type="GO" id="GO:0071555">
    <property type="term" value="P:cell wall organization"/>
    <property type="evidence" value="ECO:0007669"/>
    <property type="project" value="UniProtKB-KW"/>
</dbReference>
<keyword evidence="6 9" id="KW-0326">Glycosidase</keyword>
<gene>
    <name evidence="11" type="ORF">BVC80_1785g45</name>
</gene>
<keyword evidence="10" id="KW-0732">Signal</keyword>
<evidence type="ECO:0000256" key="9">
    <source>
        <dbReference type="RuleBase" id="RU361169"/>
    </source>
</evidence>
<dbReference type="FunFam" id="2.160.20.10:FF:000004">
    <property type="entry name" value="Pectin lyase-like superfamily protein"/>
    <property type="match status" value="1"/>
</dbReference>
<proteinExistence type="inferred from homology"/>
<keyword evidence="5 9" id="KW-0378">Hydrolase</keyword>
<dbReference type="Proteomes" id="UP000195402">
    <property type="component" value="Unassembled WGS sequence"/>
</dbReference>
<dbReference type="AlphaFoldDB" id="A0A200QFJ2"/>
<keyword evidence="12" id="KW-1185">Reference proteome</keyword>
<organism evidence="11 12">
    <name type="scientific">Macleaya cordata</name>
    <name type="common">Five-seeded plume-poppy</name>
    <name type="synonym">Bocconia cordata</name>
    <dbReference type="NCBI Taxonomy" id="56857"/>
    <lineage>
        <taxon>Eukaryota</taxon>
        <taxon>Viridiplantae</taxon>
        <taxon>Streptophyta</taxon>
        <taxon>Embryophyta</taxon>
        <taxon>Tracheophyta</taxon>
        <taxon>Spermatophyta</taxon>
        <taxon>Magnoliopsida</taxon>
        <taxon>Ranunculales</taxon>
        <taxon>Papaveraceae</taxon>
        <taxon>Papaveroideae</taxon>
        <taxon>Macleaya</taxon>
    </lineage>
</organism>
<sequence length="393" mass="41399">MNFRSNLGSICLLFLLVCVAEAAIFNVVDHGAVPGGLKDSTKAFVDTWKAACASVGPTTYVIPKGVFLVGPVTFAGPCKGYIHFTVQGNVRADPEPAKFPSDNWIVFQHITGLQVSGGGVFDGQGAKAWTQNNCAKTGKCHSLPVNIRFNFVENALISHVTSLNSKLFHINLLACKNLTFQSVNITAPGNSPNTDGIHIGNSNGINIIDSVIGTGDDCVSLGPGSVNINVTGVTCGPGHGISVGSLGKYSNEENVSGITVRNCTLIGTTNGVRIKTWPKSPVGAASGFIFEDIVMDNVQNPIIIDQVYCPWSTCNKEDPSRIKISNVSFNKIRGTSATKNAVNIVCSKSVPCEDVKIGDIDLKYTGPDGPASSICTFAKPTLTGVQNPRIALS</sequence>
<keyword evidence="3" id="KW-0134">Cell wall</keyword>
<dbReference type="PANTHER" id="PTHR31375">
    <property type="match status" value="1"/>
</dbReference>
<feature type="signal peptide" evidence="10">
    <location>
        <begin position="1"/>
        <end position="22"/>
    </location>
</feature>
<evidence type="ECO:0000256" key="4">
    <source>
        <dbReference type="ARBA" id="ARBA00022525"/>
    </source>
</evidence>
<dbReference type="SUPFAM" id="SSF51126">
    <property type="entry name" value="Pectin lyase-like"/>
    <property type="match status" value="1"/>
</dbReference>
<feature type="active site" evidence="8">
    <location>
        <position position="239"/>
    </location>
</feature>
<dbReference type="OrthoDB" id="187139at2759"/>
<dbReference type="Pfam" id="PF00295">
    <property type="entry name" value="Glyco_hydro_28"/>
    <property type="match status" value="1"/>
</dbReference>
<evidence type="ECO:0000313" key="12">
    <source>
        <dbReference type="Proteomes" id="UP000195402"/>
    </source>
</evidence>
<dbReference type="InterPro" id="IPR012334">
    <property type="entry name" value="Pectin_lyas_fold"/>
</dbReference>
<evidence type="ECO:0000313" key="11">
    <source>
        <dbReference type="EMBL" id="OVA09258.1"/>
    </source>
</evidence>
<dbReference type="PROSITE" id="PS00502">
    <property type="entry name" value="POLYGALACTURONASE"/>
    <property type="match status" value="1"/>
</dbReference>
<name>A0A200QFJ2_MACCD</name>
<evidence type="ECO:0000256" key="2">
    <source>
        <dbReference type="ARBA" id="ARBA00008834"/>
    </source>
</evidence>
<dbReference type="OMA" id="AWTQNNC"/>
<evidence type="ECO:0000256" key="5">
    <source>
        <dbReference type="ARBA" id="ARBA00022801"/>
    </source>
</evidence>
<keyword evidence="4" id="KW-0964">Secreted</keyword>
<evidence type="ECO:0000256" key="10">
    <source>
        <dbReference type="SAM" id="SignalP"/>
    </source>
</evidence>
<dbReference type="InParanoid" id="A0A200QFJ2"/>
<accession>A0A200QFJ2</accession>
<dbReference type="InterPro" id="IPR006626">
    <property type="entry name" value="PbH1"/>
</dbReference>
<dbReference type="STRING" id="56857.A0A200QFJ2"/>
<comment type="similarity">
    <text evidence="2 9">Belongs to the glycosyl hydrolase 28 family.</text>
</comment>
<evidence type="ECO:0000256" key="6">
    <source>
        <dbReference type="ARBA" id="ARBA00023295"/>
    </source>
</evidence>
<dbReference type="EMBL" id="MVGT01002161">
    <property type="protein sequence ID" value="OVA09258.1"/>
    <property type="molecule type" value="Genomic_DNA"/>
</dbReference>
<dbReference type="Gene3D" id="2.160.20.10">
    <property type="entry name" value="Single-stranded right-handed beta-helix, Pectin lyase-like"/>
    <property type="match status" value="1"/>
</dbReference>
<dbReference type="GO" id="GO:0005975">
    <property type="term" value="P:carbohydrate metabolic process"/>
    <property type="evidence" value="ECO:0007669"/>
    <property type="project" value="InterPro"/>
</dbReference>
<evidence type="ECO:0000256" key="1">
    <source>
        <dbReference type="ARBA" id="ARBA00004191"/>
    </source>
</evidence>
<dbReference type="InterPro" id="IPR000743">
    <property type="entry name" value="Glyco_hydro_28"/>
</dbReference>
<dbReference type="SMART" id="SM00710">
    <property type="entry name" value="PbH1"/>
    <property type="match status" value="6"/>
</dbReference>
<protein>
    <submittedName>
        <fullName evidence="11">Glycoside hydrolase</fullName>
    </submittedName>
</protein>
<dbReference type="FunCoup" id="A0A200QFJ2">
    <property type="interactions" value="110"/>
</dbReference>
<evidence type="ECO:0000256" key="7">
    <source>
        <dbReference type="ARBA" id="ARBA00023316"/>
    </source>
</evidence>
<dbReference type="InterPro" id="IPR011050">
    <property type="entry name" value="Pectin_lyase_fold/virulence"/>
</dbReference>